<dbReference type="AlphaFoldDB" id="A0A4V5LRC8"/>
<dbReference type="PANTHER" id="PTHR48079:SF6">
    <property type="entry name" value="NAD(P)-BINDING DOMAIN-CONTAINING PROTEIN-RELATED"/>
    <property type="match status" value="1"/>
</dbReference>
<feature type="domain" description="NAD-dependent epimerase/dehydratase" evidence="1">
    <location>
        <begin position="2"/>
        <end position="230"/>
    </location>
</feature>
<dbReference type="EMBL" id="SUPL01000001">
    <property type="protein sequence ID" value="TJY37969.1"/>
    <property type="molecule type" value="Genomic_DNA"/>
</dbReference>
<dbReference type="InterPro" id="IPR036291">
    <property type="entry name" value="NAD(P)-bd_dom_sf"/>
</dbReference>
<dbReference type="RefSeq" id="WP_136840333.1">
    <property type="nucleotide sequence ID" value="NZ_SUPL01000001.1"/>
</dbReference>
<keyword evidence="3" id="KW-1185">Reference proteome</keyword>
<dbReference type="PANTHER" id="PTHR48079">
    <property type="entry name" value="PROTEIN YEEZ"/>
    <property type="match status" value="1"/>
</dbReference>
<proteinExistence type="predicted"/>
<evidence type="ECO:0000259" key="1">
    <source>
        <dbReference type="Pfam" id="PF01370"/>
    </source>
</evidence>
<organism evidence="2 3">
    <name type="scientific">Pontimicrobium aquaticum</name>
    <dbReference type="NCBI Taxonomy" id="2565367"/>
    <lineage>
        <taxon>Bacteria</taxon>
        <taxon>Pseudomonadati</taxon>
        <taxon>Bacteroidota</taxon>
        <taxon>Flavobacteriia</taxon>
        <taxon>Flavobacteriales</taxon>
        <taxon>Flavobacteriaceae</taxon>
        <taxon>Pontimicrobium</taxon>
    </lineage>
</organism>
<dbReference type="Proteomes" id="UP000307657">
    <property type="component" value="Unassembled WGS sequence"/>
</dbReference>
<dbReference type="InterPro" id="IPR051783">
    <property type="entry name" value="NAD(P)-dependent_oxidoreduct"/>
</dbReference>
<dbReference type="GO" id="GO:0005737">
    <property type="term" value="C:cytoplasm"/>
    <property type="evidence" value="ECO:0007669"/>
    <property type="project" value="TreeGrafter"/>
</dbReference>
<name>A0A4V5LRC8_9FLAO</name>
<dbReference type="Pfam" id="PF01370">
    <property type="entry name" value="Epimerase"/>
    <property type="match status" value="1"/>
</dbReference>
<dbReference type="SUPFAM" id="SSF51735">
    <property type="entry name" value="NAD(P)-binding Rossmann-fold domains"/>
    <property type="match status" value="1"/>
</dbReference>
<dbReference type="Gene3D" id="3.40.50.720">
    <property type="entry name" value="NAD(P)-binding Rossmann-like Domain"/>
    <property type="match status" value="1"/>
</dbReference>
<accession>A0A4V5LRC8</accession>
<comment type="caution">
    <text evidence="2">The sequence shown here is derived from an EMBL/GenBank/DDBJ whole genome shotgun (WGS) entry which is preliminary data.</text>
</comment>
<dbReference type="InterPro" id="IPR001509">
    <property type="entry name" value="Epimerase_deHydtase"/>
</dbReference>
<sequence>MILVTGGTGLVGSHLLYQLVVSGKAVRAIYRTKKKIKAVKKVFSYYSEDYENLFAKIEWFEATLNNIPQINEAFKDITYVYHCAAFISFDPKDYHTLRRVNIEGTANIVNLSVSQNVKKLCYVSSIATIGKKENNLLITEETHWNPEAEQSVYSITKYGAEMEVWRGTQEGLDAVIVNPGVIIGSGFWRGGGSGSLIKLVYKGFIRLTEGVVGYVSVKDVANTMIKLMESNIINERYILVSDNLSYTDFFTKTANYLNVKAPQKKASKFLLSIAWRLDWLRSKLFNKKRRLVKQTTKTITTKSYYSNNKIKNAIDYNFAPIDEYLPETCQFFLKEL</sequence>
<dbReference type="GO" id="GO:0004029">
    <property type="term" value="F:aldehyde dehydrogenase (NAD+) activity"/>
    <property type="evidence" value="ECO:0007669"/>
    <property type="project" value="TreeGrafter"/>
</dbReference>
<gene>
    <name evidence="2" type="ORF">E5167_01555</name>
</gene>
<evidence type="ECO:0000313" key="2">
    <source>
        <dbReference type="EMBL" id="TJY37969.1"/>
    </source>
</evidence>
<protein>
    <submittedName>
        <fullName evidence="2">NAD-dependent epimerase/dehydratase family protein</fullName>
    </submittedName>
</protein>
<dbReference type="OrthoDB" id="596910at2"/>
<evidence type="ECO:0000313" key="3">
    <source>
        <dbReference type="Proteomes" id="UP000307657"/>
    </source>
</evidence>
<reference evidence="2 3" key="1">
    <citation type="submission" date="2019-04" db="EMBL/GenBank/DDBJ databases">
        <title>Lacinutrix sp. nov., isolated from marine water.</title>
        <authorList>
            <person name="Kim W."/>
        </authorList>
    </citation>
    <scope>NUCLEOTIDE SEQUENCE [LARGE SCALE GENOMIC DNA]</scope>
    <source>
        <strain evidence="2 3">CAU 1491</strain>
    </source>
</reference>